<evidence type="ECO:0000256" key="3">
    <source>
        <dbReference type="ARBA" id="ARBA00022833"/>
    </source>
</evidence>
<evidence type="ECO:0000313" key="6">
    <source>
        <dbReference type="EMBL" id="QCI67089.1"/>
    </source>
</evidence>
<dbReference type="EMBL" id="CP039690">
    <property type="protein sequence ID" value="QCI67089.1"/>
    <property type="molecule type" value="Genomic_DNA"/>
</dbReference>
<evidence type="ECO:0000259" key="5">
    <source>
        <dbReference type="PROSITE" id="PS51891"/>
    </source>
</evidence>
<evidence type="ECO:0000256" key="1">
    <source>
        <dbReference type="ARBA" id="ARBA00005495"/>
    </source>
</evidence>
<evidence type="ECO:0000256" key="4">
    <source>
        <dbReference type="ARBA" id="ARBA00023239"/>
    </source>
</evidence>
<feature type="domain" description="CENP-V/GFA" evidence="5">
    <location>
        <begin position="49"/>
        <end position="170"/>
    </location>
</feature>
<gene>
    <name evidence="6" type="ORF">E8M01_24330</name>
</gene>
<keyword evidence="3" id="KW-0862">Zinc</keyword>
<dbReference type="Pfam" id="PF04828">
    <property type="entry name" value="GFA"/>
    <property type="match status" value="1"/>
</dbReference>
<organism evidence="6 7">
    <name type="scientific">Phreatobacter stygius</name>
    <dbReference type="NCBI Taxonomy" id="1940610"/>
    <lineage>
        <taxon>Bacteria</taxon>
        <taxon>Pseudomonadati</taxon>
        <taxon>Pseudomonadota</taxon>
        <taxon>Alphaproteobacteria</taxon>
        <taxon>Hyphomicrobiales</taxon>
        <taxon>Phreatobacteraceae</taxon>
        <taxon>Phreatobacter</taxon>
    </lineage>
</organism>
<dbReference type="KEGG" id="pstg:E8M01_24330"/>
<dbReference type="GO" id="GO:0016846">
    <property type="term" value="F:carbon-sulfur lyase activity"/>
    <property type="evidence" value="ECO:0007669"/>
    <property type="project" value="InterPro"/>
</dbReference>
<dbReference type="SUPFAM" id="SSF51316">
    <property type="entry name" value="Mss4-like"/>
    <property type="match status" value="1"/>
</dbReference>
<proteinExistence type="inferred from homology"/>
<comment type="similarity">
    <text evidence="1">Belongs to the Gfa family.</text>
</comment>
<dbReference type="PROSITE" id="PS51891">
    <property type="entry name" value="CENP_V_GFA"/>
    <property type="match status" value="1"/>
</dbReference>
<evidence type="ECO:0000313" key="7">
    <source>
        <dbReference type="Proteomes" id="UP000298781"/>
    </source>
</evidence>
<accession>A0A4D7B0C8</accession>
<dbReference type="InterPro" id="IPR011057">
    <property type="entry name" value="Mss4-like_sf"/>
</dbReference>
<keyword evidence="7" id="KW-1185">Reference proteome</keyword>
<sequence length="190" mass="20493">MPSTAFTARRSWRCPGSGRCAPSSCSTRSRRTDCWHFEPSVRRPAGCRTEGSRRMKIACHCGGYQARLAKPPNRLINCHCGFCRSLGGAAFTTWATVPVVDLTVECTGELRSYRASENAIGVFCATCGTHVHSEDRRLPGKIGIPAGIITGALPPPSAHYFTDHKADWFSISDALPCFGGETGFAPKVTA</sequence>
<evidence type="ECO:0000256" key="2">
    <source>
        <dbReference type="ARBA" id="ARBA00022723"/>
    </source>
</evidence>
<name>A0A4D7B0C8_9HYPH</name>
<keyword evidence="2" id="KW-0479">Metal-binding</keyword>
<dbReference type="PANTHER" id="PTHR33337:SF40">
    <property type="entry name" value="CENP-V_GFA DOMAIN-CONTAINING PROTEIN-RELATED"/>
    <property type="match status" value="1"/>
</dbReference>
<dbReference type="PANTHER" id="PTHR33337">
    <property type="entry name" value="GFA DOMAIN-CONTAINING PROTEIN"/>
    <property type="match status" value="1"/>
</dbReference>
<dbReference type="OrthoDB" id="9807246at2"/>
<protein>
    <submittedName>
        <fullName evidence="6">GFA family protein</fullName>
    </submittedName>
</protein>
<dbReference type="GO" id="GO:0046872">
    <property type="term" value="F:metal ion binding"/>
    <property type="evidence" value="ECO:0007669"/>
    <property type="project" value="UniProtKB-KW"/>
</dbReference>
<reference evidence="6 7" key="1">
    <citation type="submission" date="2019-04" db="EMBL/GenBank/DDBJ databases">
        <title>Phreatobacter aquaticus sp. nov.</title>
        <authorList>
            <person name="Choi A."/>
        </authorList>
    </citation>
    <scope>NUCLEOTIDE SEQUENCE [LARGE SCALE GENOMIC DNA]</scope>
    <source>
        <strain evidence="6 7">KCTC 52518</strain>
    </source>
</reference>
<dbReference type="Proteomes" id="UP000298781">
    <property type="component" value="Chromosome"/>
</dbReference>
<keyword evidence="4" id="KW-0456">Lyase</keyword>
<dbReference type="InterPro" id="IPR006913">
    <property type="entry name" value="CENP-V/GFA"/>
</dbReference>
<dbReference type="AlphaFoldDB" id="A0A4D7B0C8"/>
<dbReference type="Gene3D" id="3.90.1590.10">
    <property type="entry name" value="glutathione-dependent formaldehyde- activating enzyme (gfa)"/>
    <property type="match status" value="1"/>
</dbReference>